<dbReference type="EMBL" id="CP031194">
    <property type="protein sequence ID" value="AXG79274.1"/>
    <property type="molecule type" value="Genomic_DNA"/>
</dbReference>
<dbReference type="InterPro" id="IPR050455">
    <property type="entry name" value="Tpx_Peroxidase_subfamily"/>
</dbReference>
<dbReference type="InterPro" id="IPR013766">
    <property type="entry name" value="Thioredoxin_domain"/>
</dbReference>
<protein>
    <recommendedName>
        <fullName evidence="8">Thiol peroxidase</fullName>
        <shortName evidence="8">Tpx</shortName>
        <ecNumber evidence="8">1.11.1.24</ecNumber>
    </recommendedName>
    <alternativeName>
        <fullName evidence="8">Peroxiredoxin tpx</fullName>
        <shortName evidence="8">Prx</shortName>
    </alternativeName>
    <alternativeName>
        <fullName evidence="8">Thioredoxin peroxidase</fullName>
    </alternativeName>
    <alternativeName>
        <fullName evidence="8">Thioredoxin-dependent peroxiredoxin</fullName>
    </alternativeName>
</protein>
<evidence type="ECO:0000256" key="5">
    <source>
        <dbReference type="ARBA" id="ARBA00023157"/>
    </source>
</evidence>
<dbReference type="SUPFAM" id="SSF52833">
    <property type="entry name" value="Thioredoxin-like"/>
    <property type="match status" value="1"/>
</dbReference>
<dbReference type="KEGG" id="spad:DVK44_18230"/>
<dbReference type="Pfam" id="PF08534">
    <property type="entry name" value="Redoxin"/>
    <property type="match status" value="1"/>
</dbReference>
<dbReference type="InterPro" id="IPR013740">
    <property type="entry name" value="Redoxin"/>
</dbReference>
<dbReference type="HAMAP" id="MF_00269">
    <property type="entry name" value="Tpx"/>
    <property type="match status" value="1"/>
</dbReference>
<evidence type="ECO:0000256" key="3">
    <source>
        <dbReference type="ARBA" id="ARBA00022862"/>
    </source>
</evidence>
<dbReference type="InterPro" id="IPR002065">
    <property type="entry name" value="TPX"/>
</dbReference>
<sequence length="167" mass="17663">MPSTVNFKSNPVNVNGDFPKVGSEAPAFDLVAGDLSTATLETFAGQRKVLNIFPSVDTGTCAASVRKFNEVAAGLENTAVLCVSADLPFAQGRFCGAEGLENVKTLSTFRSRAFVENYGVDLAEGPLAGLAARAVIVLDENDKVIYTELVEEITEEPNYEAALAALK</sequence>
<dbReference type="GO" id="GO:0008379">
    <property type="term" value="F:thioredoxin peroxidase activity"/>
    <property type="evidence" value="ECO:0007669"/>
    <property type="project" value="UniProtKB-UniRule"/>
</dbReference>
<accession>A0A345HRF0</accession>
<feature type="active site" description="Cysteine sulfenic acid (-SOH) intermediate" evidence="8">
    <location>
        <position position="61"/>
    </location>
</feature>
<dbReference type="PROSITE" id="PS51352">
    <property type="entry name" value="THIOREDOXIN_2"/>
    <property type="match status" value="1"/>
</dbReference>
<feature type="domain" description="Thioredoxin" evidence="9">
    <location>
        <begin position="19"/>
        <end position="167"/>
    </location>
</feature>
<name>A0A345HRF0_9ACTN</name>
<comment type="miscellaneous">
    <text evidence="8">The active site is a conserved redox-active cysteine residue, the peroxidatic cysteine (C(P)), which makes the nucleophilic attack on the peroxide substrate. The peroxide oxidizes the C(P)-SH to cysteine sulfenic acid (C(P)-SOH), which then reacts with another cysteine residue, the resolving cysteine (C(R)), to form a disulfide bridge. The disulfide is subsequently reduced by an appropriate electron donor to complete the catalytic cycle. In this atypical 2-Cys peroxiredoxin, C(R) is present in the same subunit to form an intramolecular disulfide. The disulfide is subsequently reduced by thioredoxin.</text>
</comment>
<keyword evidence="2 8" id="KW-0575">Peroxidase</keyword>
<evidence type="ECO:0000313" key="11">
    <source>
        <dbReference type="Proteomes" id="UP000253868"/>
    </source>
</evidence>
<feature type="disulfide bond" description="Redox-active" evidence="8">
    <location>
        <begin position="61"/>
        <end position="95"/>
    </location>
</feature>
<dbReference type="AlphaFoldDB" id="A0A345HRF0"/>
<keyword evidence="4 8" id="KW-0560">Oxidoreductase</keyword>
<comment type="catalytic activity">
    <reaction evidence="7 8">
        <text>a hydroperoxide + [thioredoxin]-dithiol = an alcohol + [thioredoxin]-disulfide + H2O</text>
        <dbReference type="Rhea" id="RHEA:62620"/>
        <dbReference type="Rhea" id="RHEA-COMP:10698"/>
        <dbReference type="Rhea" id="RHEA-COMP:10700"/>
        <dbReference type="ChEBI" id="CHEBI:15377"/>
        <dbReference type="ChEBI" id="CHEBI:29950"/>
        <dbReference type="ChEBI" id="CHEBI:30879"/>
        <dbReference type="ChEBI" id="CHEBI:35924"/>
        <dbReference type="ChEBI" id="CHEBI:50058"/>
        <dbReference type="EC" id="1.11.1.24"/>
    </reaction>
</comment>
<evidence type="ECO:0000256" key="6">
    <source>
        <dbReference type="ARBA" id="ARBA00023284"/>
    </source>
</evidence>
<dbReference type="NCBIfam" id="NF001808">
    <property type="entry name" value="PRK00522.1"/>
    <property type="match status" value="1"/>
</dbReference>
<dbReference type="InterPro" id="IPR036249">
    <property type="entry name" value="Thioredoxin-like_sf"/>
</dbReference>
<proteinExistence type="inferred from homology"/>
<dbReference type="GO" id="GO:0006979">
    <property type="term" value="P:response to oxidative stress"/>
    <property type="evidence" value="ECO:0007669"/>
    <property type="project" value="UniProtKB-ARBA"/>
</dbReference>
<keyword evidence="6 8" id="KW-0676">Redox-active center</keyword>
<dbReference type="Proteomes" id="UP000253868">
    <property type="component" value="Chromosome"/>
</dbReference>
<evidence type="ECO:0000256" key="4">
    <source>
        <dbReference type="ARBA" id="ARBA00023002"/>
    </source>
</evidence>
<keyword evidence="11" id="KW-1185">Reference proteome</keyword>
<evidence type="ECO:0000313" key="10">
    <source>
        <dbReference type="EMBL" id="AXG79274.1"/>
    </source>
</evidence>
<dbReference type="PANTHER" id="PTHR43110:SF1">
    <property type="entry name" value="THIOL PEROXIDASE"/>
    <property type="match status" value="1"/>
</dbReference>
<evidence type="ECO:0000256" key="1">
    <source>
        <dbReference type="ARBA" id="ARBA00011738"/>
    </source>
</evidence>
<organism evidence="10 11">
    <name type="scientific">Streptomyces paludis</name>
    <dbReference type="NCBI Taxonomy" id="2282738"/>
    <lineage>
        <taxon>Bacteria</taxon>
        <taxon>Bacillati</taxon>
        <taxon>Actinomycetota</taxon>
        <taxon>Actinomycetes</taxon>
        <taxon>Kitasatosporales</taxon>
        <taxon>Streptomycetaceae</taxon>
        <taxon>Streptomyces</taxon>
    </lineage>
</organism>
<evidence type="ECO:0000256" key="7">
    <source>
        <dbReference type="ARBA" id="ARBA00049091"/>
    </source>
</evidence>
<dbReference type="InterPro" id="IPR018219">
    <property type="entry name" value="Tpx_CS"/>
</dbReference>
<dbReference type="PANTHER" id="PTHR43110">
    <property type="entry name" value="THIOL PEROXIDASE"/>
    <property type="match status" value="1"/>
</dbReference>
<evidence type="ECO:0000256" key="8">
    <source>
        <dbReference type="HAMAP-Rule" id="MF_00269"/>
    </source>
</evidence>
<keyword evidence="3 8" id="KW-0049">Antioxidant</keyword>
<dbReference type="FunFam" id="3.40.30.10:FF:000056">
    <property type="entry name" value="Thiol peroxidase"/>
    <property type="match status" value="1"/>
</dbReference>
<dbReference type="OrthoDB" id="9781543at2"/>
<dbReference type="CDD" id="cd03014">
    <property type="entry name" value="PRX_Atyp2cys"/>
    <property type="match status" value="1"/>
</dbReference>
<gene>
    <name evidence="8" type="primary">tpx</name>
    <name evidence="10" type="ORF">DVK44_18230</name>
</gene>
<dbReference type="Gene3D" id="3.40.30.10">
    <property type="entry name" value="Glutaredoxin"/>
    <property type="match status" value="1"/>
</dbReference>
<dbReference type="RefSeq" id="WP_114660607.1">
    <property type="nucleotide sequence ID" value="NZ_CP031194.1"/>
</dbReference>
<reference evidence="11" key="1">
    <citation type="submission" date="2018-07" db="EMBL/GenBank/DDBJ databases">
        <authorList>
            <person name="Zhao J."/>
        </authorList>
    </citation>
    <scope>NUCLEOTIDE SEQUENCE [LARGE SCALE GENOMIC DNA]</scope>
    <source>
        <strain evidence="11">GSSD-12</strain>
    </source>
</reference>
<comment type="similarity">
    <text evidence="8">Belongs to the peroxiredoxin family. Tpx subfamily.</text>
</comment>
<evidence type="ECO:0000256" key="2">
    <source>
        <dbReference type="ARBA" id="ARBA00022559"/>
    </source>
</evidence>
<dbReference type="PROSITE" id="PS01265">
    <property type="entry name" value="TPX"/>
    <property type="match status" value="1"/>
</dbReference>
<evidence type="ECO:0000259" key="9">
    <source>
        <dbReference type="PROSITE" id="PS51352"/>
    </source>
</evidence>
<comment type="subunit">
    <text evidence="1 8">Homodimer.</text>
</comment>
<keyword evidence="5 8" id="KW-1015">Disulfide bond</keyword>
<comment type="function">
    <text evidence="8">Thiol-specific peroxidase that catalyzes the reduction of hydrogen peroxide and organic hydroperoxides to water and alcohols, respectively. Plays a role in cell protection against oxidative stress by detoxifying peroxides.</text>
</comment>
<dbReference type="EC" id="1.11.1.24" evidence="8"/>